<evidence type="ECO:0000313" key="2">
    <source>
        <dbReference type="EMBL" id="ROQ28602.1"/>
    </source>
</evidence>
<protein>
    <recommendedName>
        <fullName evidence="4">ElaB/YqjD/DUF883 family membrane-anchored ribosome-binding protein</fullName>
    </recommendedName>
</protein>
<comment type="caution">
    <text evidence="2">The sequence shown here is derived from an EMBL/GenBank/DDBJ whole genome shotgun (WGS) entry which is preliminary data.</text>
</comment>
<dbReference type="AlphaFoldDB" id="A0A3N1PB36"/>
<feature type="compositionally biased region" description="Low complexity" evidence="1">
    <location>
        <begin position="13"/>
        <end position="35"/>
    </location>
</feature>
<accession>A0A3N1PB36</accession>
<proteinExistence type="predicted"/>
<feature type="compositionally biased region" description="Polar residues" evidence="1">
    <location>
        <begin position="1"/>
        <end position="11"/>
    </location>
</feature>
<sequence>MAKAPQSTDPQDSAHSAVEQAAAKAHAAIDKAAGAAGSGEEKLHHMADEMRAQAEHIADTAKARSKELTDAVCEYTREHPVKTLGIAFLAGALVASLVRRK</sequence>
<dbReference type="STRING" id="584787.GCA_001247655_00227"/>
<evidence type="ECO:0000256" key="1">
    <source>
        <dbReference type="SAM" id="MobiDB-lite"/>
    </source>
</evidence>
<keyword evidence="3" id="KW-1185">Reference proteome</keyword>
<organism evidence="2 3">
    <name type="scientific">Gallaecimonas pentaromativorans</name>
    <dbReference type="NCBI Taxonomy" id="584787"/>
    <lineage>
        <taxon>Bacteria</taxon>
        <taxon>Pseudomonadati</taxon>
        <taxon>Pseudomonadota</taxon>
        <taxon>Gammaproteobacteria</taxon>
        <taxon>Enterobacterales</taxon>
        <taxon>Gallaecimonadaceae</taxon>
        <taxon>Gallaecimonas</taxon>
    </lineage>
</organism>
<feature type="region of interest" description="Disordered" evidence="1">
    <location>
        <begin position="1"/>
        <end position="45"/>
    </location>
</feature>
<evidence type="ECO:0008006" key="4">
    <source>
        <dbReference type="Google" id="ProtNLM"/>
    </source>
</evidence>
<gene>
    <name evidence="2" type="ORF">EDC28_103195</name>
</gene>
<dbReference type="OrthoDB" id="6106831at2"/>
<dbReference type="Proteomes" id="UP000268033">
    <property type="component" value="Unassembled WGS sequence"/>
</dbReference>
<evidence type="ECO:0000313" key="3">
    <source>
        <dbReference type="Proteomes" id="UP000268033"/>
    </source>
</evidence>
<dbReference type="EMBL" id="RJUL01000003">
    <property type="protein sequence ID" value="ROQ28602.1"/>
    <property type="molecule type" value="Genomic_DNA"/>
</dbReference>
<reference evidence="2 3" key="1">
    <citation type="submission" date="2018-11" db="EMBL/GenBank/DDBJ databases">
        <title>Genomic Encyclopedia of Type Strains, Phase IV (KMG-IV): sequencing the most valuable type-strain genomes for metagenomic binning, comparative biology and taxonomic classification.</title>
        <authorList>
            <person name="Goeker M."/>
        </authorList>
    </citation>
    <scope>NUCLEOTIDE SEQUENCE [LARGE SCALE GENOMIC DNA]</scope>
    <source>
        <strain evidence="2 3">DSM 21945</strain>
    </source>
</reference>
<dbReference type="RefSeq" id="WP_050657301.1">
    <property type="nucleotide sequence ID" value="NZ_JBLXAC010000001.1"/>
</dbReference>
<name>A0A3N1PB36_9GAMM</name>